<evidence type="ECO:0000313" key="11">
    <source>
        <dbReference type="Proteomes" id="UP000298781"/>
    </source>
</evidence>
<comment type="similarity">
    <text evidence="2 6">Belongs to the acyl-CoA dehydrogenase family.</text>
</comment>
<evidence type="ECO:0000256" key="1">
    <source>
        <dbReference type="ARBA" id="ARBA00001974"/>
    </source>
</evidence>
<dbReference type="Gene3D" id="1.10.540.10">
    <property type="entry name" value="Acyl-CoA dehydrogenase/oxidase, N-terminal domain"/>
    <property type="match status" value="1"/>
</dbReference>
<evidence type="ECO:0000313" key="10">
    <source>
        <dbReference type="EMBL" id="QCI67959.1"/>
    </source>
</evidence>
<keyword evidence="3 6" id="KW-0285">Flavoprotein</keyword>
<dbReference type="Pfam" id="PF02770">
    <property type="entry name" value="Acyl-CoA_dh_M"/>
    <property type="match status" value="1"/>
</dbReference>
<feature type="domain" description="Acyl-CoA dehydrogenase/oxidase N-terminal" evidence="9">
    <location>
        <begin position="40"/>
        <end position="124"/>
    </location>
</feature>
<evidence type="ECO:0000256" key="3">
    <source>
        <dbReference type="ARBA" id="ARBA00022630"/>
    </source>
</evidence>
<dbReference type="InterPro" id="IPR009075">
    <property type="entry name" value="AcylCo_DH/oxidase_C"/>
</dbReference>
<dbReference type="GO" id="GO:0050660">
    <property type="term" value="F:flavin adenine dinucleotide binding"/>
    <property type="evidence" value="ECO:0007669"/>
    <property type="project" value="InterPro"/>
</dbReference>
<dbReference type="PANTHER" id="PTHR43884">
    <property type="entry name" value="ACYL-COA DEHYDROGENASE"/>
    <property type="match status" value="1"/>
</dbReference>
<dbReference type="KEGG" id="pstg:E8M01_29265"/>
<dbReference type="OrthoDB" id="9775090at2"/>
<dbReference type="Gene3D" id="2.40.110.10">
    <property type="entry name" value="Butyryl-CoA Dehydrogenase, subunit A, domain 2"/>
    <property type="match status" value="1"/>
</dbReference>
<dbReference type="PANTHER" id="PTHR43884:SF22">
    <property type="entry name" value="BLR3437 PROTEIN"/>
    <property type="match status" value="1"/>
</dbReference>
<evidence type="ECO:0000259" key="9">
    <source>
        <dbReference type="Pfam" id="PF02771"/>
    </source>
</evidence>
<dbReference type="Gene3D" id="1.20.140.10">
    <property type="entry name" value="Butyryl-CoA Dehydrogenase, subunit A, domain 3"/>
    <property type="match status" value="1"/>
</dbReference>
<keyword evidence="11" id="KW-1185">Reference proteome</keyword>
<keyword evidence="5 6" id="KW-0560">Oxidoreductase</keyword>
<dbReference type="SUPFAM" id="SSF56645">
    <property type="entry name" value="Acyl-CoA dehydrogenase NM domain-like"/>
    <property type="match status" value="1"/>
</dbReference>
<proteinExistence type="inferred from homology"/>
<evidence type="ECO:0000259" key="7">
    <source>
        <dbReference type="Pfam" id="PF00441"/>
    </source>
</evidence>
<protein>
    <submittedName>
        <fullName evidence="10">Acyl-CoA dehydrogenase family protein</fullName>
    </submittedName>
</protein>
<feature type="domain" description="Acyl-CoA oxidase/dehydrogenase middle" evidence="8">
    <location>
        <begin position="129"/>
        <end position="206"/>
    </location>
</feature>
<gene>
    <name evidence="10" type="ORF">E8M01_29265</name>
</gene>
<dbReference type="InterPro" id="IPR006089">
    <property type="entry name" value="Acyl-CoA_DH_CS"/>
</dbReference>
<name>A0A4D7B2I3_9HYPH</name>
<organism evidence="10 11">
    <name type="scientific">Phreatobacter stygius</name>
    <dbReference type="NCBI Taxonomy" id="1940610"/>
    <lineage>
        <taxon>Bacteria</taxon>
        <taxon>Pseudomonadati</taxon>
        <taxon>Pseudomonadota</taxon>
        <taxon>Alphaproteobacteria</taxon>
        <taxon>Hyphomicrobiales</taxon>
        <taxon>Phreatobacteraceae</taxon>
        <taxon>Phreatobacter</taxon>
    </lineage>
</organism>
<dbReference type="InterPro" id="IPR013786">
    <property type="entry name" value="AcylCoA_DH/ox_N"/>
</dbReference>
<dbReference type="Proteomes" id="UP000298781">
    <property type="component" value="Chromosome"/>
</dbReference>
<dbReference type="EMBL" id="CP039690">
    <property type="protein sequence ID" value="QCI67959.1"/>
    <property type="molecule type" value="Genomic_DNA"/>
</dbReference>
<evidence type="ECO:0000256" key="4">
    <source>
        <dbReference type="ARBA" id="ARBA00022827"/>
    </source>
</evidence>
<dbReference type="FunFam" id="1.20.140.10:FF:000001">
    <property type="entry name" value="Acyl-CoA dehydrogenase"/>
    <property type="match status" value="1"/>
</dbReference>
<evidence type="ECO:0000256" key="2">
    <source>
        <dbReference type="ARBA" id="ARBA00009347"/>
    </source>
</evidence>
<reference evidence="10 11" key="1">
    <citation type="submission" date="2019-04" db="EMBL/GenBank/DDBJ databases">
        <title>Phreatobacter aquaticus sp. nov.</title>
        <authorList>
            <person name="Choi A."/>
        </authorList>
    </citation>
    <scope>NUCLEOTIDE SEQUENCE [LARGE SCALE GENOMIC DNA]</scope>
    <source>
        <strain evidence="10 11">KCTC 52518</strain>
    </source>
</reference>
<dbReference type="AlphaFoldDB" id="A0A4D7B2I3"/>
<dbReference type="InterPro" id="IPR037069">
    <property type="entry name" value="AcylCoA_DH/ox_N_sf"/>
</dbReference>
<evidence type="ECO:0000256" key="6">
    <source>
        <dbReference type="RuleBase" id="RU362125"/>
    </source>
</evidence>
<evidence type="ECO:0000256" key="5">
    <source>
        <dbReference type="ARBA" id="ARBA00023002"/>
    </source>
</evidence>
<dbReference type="InterPro" id="IPR009100">
    <property type="entry name" value="AcylCoA_DH/oxidase_NM_dom_sf"/>
</dbReference>
<dbReference type="InterPro" id="IPR036250">
    <property type="entry name" value="AcylCo_DH-like_C"/>
</dbReference>
<sequence length="385" mass="41586">MDLQHLEWPFLSPGHRSLAADYLAWTTPHLAGLAGDEGGDGRAARQIYEMLAGAGWLTRTLPASTDRASPKLDLRSLCILRELSAYSSAIADVALSEPWLGILPIALFGSPALRELYLPRYLSGNLLPAFALSEPGAGSDAASITTSARRDGNGYVLNGRKTWTSNCGLADLYVVFARLEETGGIAAFAVDGNDPAIRLEERIDVMPPHTVGTWTLDGCRVSRDRLIGEAGQGYKIAMAVLELFRPTVGAAALGFARRAMDEAVERSVGRTAFGKPISEHQLVQAKLAQMAVGVDASGLLVYRAAWEHDEGRRLTPRSAAVAKLFSTETSFQIVDQALQIFGGMGVVKGTTVERLFRHVRAFRIFDGTSEIQHLIIARDVLKGRA</sequence>
<dbReference type="CDD" id="cd00567">
    <property type="entry name" value="ACAD"/>
    <property type="match status" value="1"/>
</dbReference>
<dbReference type="InterPro" id="IPR006091">
    <property type="entry name" value="Acyl-CoA_Oxase/DH_mid-dom"/>
</dbReference>
<feature type="domain" description="Acyl-CoA dehydrogenase/oxidase C-terminal" evidence="7">
    <location>
        <begin position="231"/>
        <end position="380"/>
    </location>
</feature>
<dbReference type="Pfam" id="PF02771">
    <property type="entry name" value="Acyl-CoA_dh_N"/>
    <property type="match status" value="1"/>
</dbReference>
<comment type="cofactor">
    <cofactor evidence="1 6">
        <name>FAD</name>
        <dbReference type="ChEBI" id="CHEBI:57692"/>
    </cofactor>
</comment>
<keyword evidence="4 6" id="KW-0274">FAD</keyword>
<dbReference type="PROSITE" id="PS00072">
    <property type="entry name" value="ACYL_COA_DH_1"/>
    <property type="match status" value="1"/>
</dbReference>
<dbReference type="GO" id="GO:0003995">
    <property type="term" value="F:acyl-CoA dehydrogenase activity"/>
    <property type="evidence" value="ECO:0007669"/>
    <property type="project" value="InterPro"/>
</dbReference>
<dbReference type="SUPFAM" id="SSF47203">
    <property type="entry name" value="Acyl-CoA dehydrogenase C-terminal domain-like"/>
    <property type="match status" value="1"/>
</dbReference>
<dbReference type="Pfam" id="PF00441">
    <property type="entry name" value="Acyl-CoA_dh_1"/>
    <property type="match status" value="1"/>
</dbReference>
<dbReference type="InterPro" id="IPR046373">
    <property type="entry name" value="Acyl-CoA_Oxase/DH_mid-dom_sf"/>
</dbReference>
<accession>A0A4D7B2I3</accession>
<dbReference type="RefSeq" id="WP_136963380.1">
    <property type="nucleotide sequence ID" value="NZ_CP039690.1"/>
</dbReference>
<evidence type="ECO:0000259" key="8">
    <source>
        <dbReference type="Pfam" id="PF02770"/>
    </source>
</evidence>